<feature type="region of interest" description="Disordered" evidence="1">
    <location>
        <begin position="76"/>
        <end position="117"/>
    </location>
</feature>
<evidence type="ECO:0000256" key="2">
    <source>
        <dbReference type="SAM" id="SignalP"/>
    </source>
</evidence>
<evidence type="ECO:0000256" key="1">
    <source>
        <dbReference type="SAM" id="MobiDB-lite"/>
    </source>
</evidence>
<reference evidence="3" key="1">
    <citation type="journal article" date="2023" name="Science">
        <title>Genome structures resolve the early diversification of teleost fishes.</title>
        <authorList>
            <person name="Parey E."/>
            <person name="Louis A."/>
            <person name="Montfort J."/>
            <person name="Bouchez O."/>
            <person name="Roques C."/>
            <person name="Iampietro C."/>
            <person name="Lluch J."/>
            <person name="Castinel A."/>
            <person name="Donnadieu C."/>
            <person name="Desvignes T."/>
            <person name="Floi Bucao C."/>
            <person name="Jouanno E."/>
            <person name="Wen M."/>
            <person name="Mejri S."/>
            <person name="Dirks R."/>
            <person name="Jansen H."/>
            <person name="Henkel C."/>
            <person name="Chen W.J."/>
            <person name="Zahm M."/>
            <person name="Cabau C."/>
            <person name="Klopp C."/>
            <person name="Thompson A.W."/>
            <person name="Robinson-Rechavi M."/>
            <person name="Braasch I."/>
            <person name="Lecointre G."/>
            <person name="Bobe J."/>
            <person name="Postlethwait J.H."/>
            <person name="Berthelot C."/>
            <person name="Roest Crollius H."/>
            <person name="Guiguen Y."/>
        </authorList>
    </citation>
    <scope>NUCLEOTIDE SEQUENCE</scope>
    <source>
        <strain evidence="3">NC1722</strain>
    </source>
</reference>
<accession>A0AAD7WM43</accession>
<organism evidence="3 4">
    <name type="scientific">Aldrovandia affinis</name>
    <dbReference type="NCBI Taxonomy" id="143900"/>
    <lineage>
        <taxon>Eukaryota</taxon>
        <taxon>Metazoa</taxon>
        <taxon>Chordata</taxon>
        <taxon>Craniata</taxon>
        <taxon>Vertebrata</taxon>
        <taxon>Euteleostomi</taxon>
        <taxon>Actinopterygii</taxon>
        <taxon>Neopterygii</taxon>
        <taxon>Teleostei</taxon>
        <taxon>Notacanthiformes</taxon>
        <taxon>Halosauridae</taxon>
        <taxon>Aldrovandia</taxon>
    </lineage>
</organism>
<dbReference type="EMBL" id="JAINUG010000066">
    <property type="protein sequence ID" value="KAJ8402116.1"/>
    <property type="molecule type" value="Genomic_DNA"/>
</dbReference>
<feature type="compositionally biased region" description="Basic and acidic residues" evidence="1">
    <location>
        <begin position="106"/>
        <end position="117"/>
    </location>
</feature>
<name>A0AAD7WM43_9TELE</name>
<dbReference type="AlphaFoldDB" id="A0AAD7WM43"/>
<keyword evidence="2" id="KW-0732">Signal</keyword>
<keyword evidence="4" id="KW-1185">Reference proteome</keyword>
<dbReference type="Proteomes" id="UP001221898">
    <property type="component" value="Unassembled WGS sequence"/>
</dbReference>
<evidence type="ECO:0000313" key="4">
    <source>
        <dbReference type="Proteomes" id="UP001221898"/>
    </source>
</evidence>
<evidence type="ECO:0008006" key="5">
    <source>
        <dbReference type="Google" id="ProtNLM"/>
    </source>
</evidence>
<gene>
    <name evidence="3" type="ORF">AAFF_G00373510</name>
</gene>
<protein>
    <recommendedName>
        <fullName evidence="5">Secreted protein</fullName>
    </recommendedName>
</protein>
<feature type="chain" id="PRO_5042156801" description="Secreted protein" evidence="2">
    <location>
        <begin position="17"/>
        <end position="117"/>
    </location>
</feature>
<proteinExistence type="predicted"/>
<sequence length="117" mass="13530">MLHLLIFAYFSRRSCCTAVAWALPTADKRAGARFSGRADPRRTVRRKSTRDCERLSGRYPYPDAYRIPNRIAPCAPKSTRDCETPLETLSLPRRLQDPPPPRSLTRRRDCGRWKGRI</sequence>
<comment type="caution">
    <text evidence="3">The sequence shown here is derived from an EMBL/GenBank/DDBJ whole genome shotgun (WGS) entry which is preliminary data.</text>
</comment>
<feature type="signal peptide" evidence="2">
    <location>
        <begin position="1"/>
        <end position="16"/>
    </location>
</feature>
<evidence type="ECO:0000313" key="3">
    <source>
        <dbReference type="EMBL" id="KAJ8402116.1"/>
    </source>
</evidence>